<evidence type="ECO:0000256" key="1">
    <source>
        <dbReference type="SAM" id="Phobius"/>
    </source>
</evidence>
<comment type="caution">
    <text evidence="2">The sequence shown here is derived from an EMBL/GenBank/DDBJ whole genome shotgun (WGS) entry which is preliminary data.</text>
</comment>
<dbReference type="AlphaFoldDB" id="A0A0F9L559"/>
<proteinExistence type="predicted"/>
<reference evidence="2" key="1">
    <citation type="journal article" date="2015" name="Nature">
        <title>Complex archaea that bridge the gap between prokaryotes and eukaryotes.</title>
        <authorList>
            <person name="Spang A."/>
            <person name="Saw J.H."/>
            <person name="Jorgensen S.L."/>
            <person name="Zaremba-Niedzwiedzka K."/>
            <person name="Martijn J."/>
            <person name="Lind A.E."/>
            <person name="van Eijk R."/>
            <person name="Schleper C."/>
            <person name="Guy L."/>
            <person name="Ettema T.J."/>
        </authorList>
    </citation>
    <scope>NUCLEOTIDE SEQUENCE</scope>
</reference>
<gene>
    <name evidence="2" type="ORF">LCGC14_1556140</name>
</gene>
<name>A0A0F9L559_9ZZZZ</name>
<accession>A0A0F9L559</accession>
<feature type="non-terminal residue" evidence="2">
    <location>
        <position position="1"/>
    </location>
</feature>
<protein>
    <submittedName>
        <fullName evidence="2">Uncharacterized protein</fullName>
    </submittedName>
</protein>
<sequence length="150" mass="16875">VFYNKKCLVIIQRGNGLVDFEYHKVNSKNRVEIFSTKDDVKANLKNPTIMGKIPSIHSNFKTPIFLWKEDQGYVTPAFSKQNFGDKVATDYDLLNTFDLGEDFANLNSPSEKAKKGTDWGLYITVASMALTVFVLFTLTAIADKLEVALI</sequence>
<evidence type="ECO:0000313" key="2">
    <source>
        <dbReference type="EMBL" id="KKM50398.1"/>
    </source>
</evidence>
<organism evidence="2">
    <name type="scientific">marine sediment metagenome</name>
    <dbReference type="NCBI Taxonomy" id="412755"/>
    <lineage>
        <taxon>unclassified sequences</taxon>
        <taxon>metagenomes</taxon>
        <taxon>ecological metagenomes</taxon>
    </lineage>
</organism>
<keyword evidence="1" id="KW-1133">Transmembrane helix</keyword>
<keyword evidence="1" id="KW-0812">Transmembrane</keyword>
<feature type="transmembrane region" description="Helical" evidence="1">
    <location>
        <begin position="119"/>
        <end position="142"/>
    </location>
</feature>
<keyword evidence="1" id="KW-0472">Membrane</keyword>
<dbReference type="EMBL" id="LAZR01011963">
    <property type="protein sequence ID" value="KKM50398.1"/>
    <property type="molecule type" value="Genomic_DNA"/>
</dbReference>